<dbReference type="RefSeq" id="WP_311881753.1">
    <property type="nucleotide sequence ID" value="NZ_CP119391.1"/>
</dbReference>
<name>A0ABY9YVK6_9GAMM</name>
<organism evidence="1 2">
    <name type="scientific">Halomonas piscis</name>
    <dbReference type="NCBI Taxonomy" id="3031727"/>
    <lineage>
        <taxon>Bacteria</taxon>
        <taxon>Pseudomonadati</taxon>
        <taxon>Pseudomonadota</taxon>
        <taxon>Gammaproteobacteria</taxon>
        <taxon>Oceanospirillales</taxon>
        <taxon>Halomonadaceae</taxon>
        <taxon>Halomonas</taxon>
    </lineage>
</organism>
<dbReference type="Proteomes" id="UP001301869">
    <property type="component" value="Chromosome"/>
</dbReference>
<accession>A0ABY9YVK6</accession>
<gene>
    <name evidence="1" type="ORF">P1P91_07790</name>
</gene>
<keyword evidence="2" id="KW-1185">Reference proteome</keyword>
<protein>
    <submittedName>
        <fullName evidence="1">Uncharacterized protein</fullName>
    </submittedName>
</protein>
<evidence type="ECO:0000313" key="2">
    <source>
        <dbReference type="Proteomes" id="UP001301869"/>
    </source>
</evidence>
<sequence>MASSSLIADYRRWLTFQRQEQLSREHAGIVQRLEEAHASSRQVVQAYRSMAEKAAAEGACYRTLFLRTREGSEALVCEGWLFVRRLLSEGQQARIRATLLETFTLEDGVLDPGDKPARKITLEIFDRVHMEKGMRTSVQVDSLDNDRDYHFITLLDAVRGDLRPHL</sequence>
<dbReference type="EMBL" id="CP119391">
    <property type="protein sequence ID" value="WNK18806.1"/>
    <property type="molecule type" value="Genomic_DNA"/>
</dbReference>
<evidence type="ECO:0000313" key="1">
    <source>
        <dbReference type="EMBL" id="WNK18806.1"/>
    </source>
</evidence>
<proteinExistence type="predicted"/>
<reference evidence="1 2" key="1">
    <citation type="submission" date="2023-03" db="EMBL/GenBank/DDBJ databases">
        <title>Halomonas sp. nov., isolated from Korean tranditional fermented seafood 'Jeotgal'.</title>
        <authorList>
            <person name="Kim B."/>
            <person name="Shin N.-R."/>
        </authorList>
    </citation>
    <scope>NUCLEOTIDE SEQUENCE [LARGE SCALE GENOMIC DNA]</scope>
    <source>
        <strain evidence="1 2">SG2L-4</strain>
    </source>
</reference>